<dbReference type="RefSeq" id="WP_175550395.1">
    <property type="nucleotide sequence ID" value="NZ_FQVE01000004.1"/>
</dbReference>
<evidence type="ECO:0000313" key="4">
    <source>
        <dbReference type="Proteomes" id="UP000184108"/>
    </source>
</evidence>
<feature type="domain" description="Lipocalin-like" evidence="2">
    <location>
        <begin position="29"/>
        <end position="118"/>
    </location>
</feature>
<evidence type="ECO:0000259" key="2">
    <source>
        <dbReference type="Pfam" id="PF13648"/>
    </source>
</evidence>
<proteinExistence type="predicted"/>
<sequence>MMKRLCTGIMLMAMTSILNAQNLKKEDVTGFWKLKESGFYENKKKVIKDFDDCRLMRNYAIRDDGFAVYNYTEESSGNCMPSEPRLSFWRIVEDRLQFYAGDQILEEVRVTFNKDKTITLSTYKPEQIKVDGDRLAEKIINTIHYDILEKKD</sequence>
<dbReference type="InterPro" id="IPR024311">
    <property type="entry name" value="Lipocalin-like"/>
</dbReference>
<dbReference type="AlphaFoldDB" id="A0A1M5GCA3"/>
<name>A0A1M5GCA3_9FLAO</name>
<keyword evidence="1" id="KW-0732">Signal</keyword>
<dbReference type="EMBL" id="FQVE01000004">
    <property type="protein sequence ID" value="SHG01316.1"/>
    <property type="molecule type" value="Genomic_DNA"/>
</dbReference>
<feature type="signal peptide" evidence="1">
    <location>
        <begin position="1"/>
        <end position="20"/>
    </location>
</feature>
<reference evidence="4" key="1">
    <citation type="submission" date="2016-11" db="EMBL/GenBank/DDBJ databases">
        <authorList>
            <person name="Varghese N."/>
            <person name="Submissions S."/>
        </authorList>
    </citation>
    <scope>NUCLEOTIDE SEQUENCE [LARGE SCALE GENOMIC DNA]</scope>
    <source>
        <strain evidence="4">YR203</strain>
    </source>
</reference>
<dbReference type="Proteomes" id="UP000184108">
    <property type="component" value="Unassembled WGS sequence"/>
</dbReference>
<feature type="chain" id="PRO_5013313754" evidence="1">
    <location>
        <begin position="21"/>
        <end position="152"/>
    </location>
</feature>
<evidence type="ECO:0000256" key="1">
    <source>
        <dbReference type="SAM" id="SignalP"/>
    </source>
</evidence>
<gene>
    <name evidence="3" type="ORF">SAMN02787073_3306</name>
</gene>
<dbReference type="Pfam" id="PF13648">
    <property type="entry name" value="Lipocalin_4"/>
    <property type="match status" value="1"/>
</dbReference>
<accession>A0A1M5GCA3</accession>
<protein>
    <submittedName>
        <fullName evidence="3">Lipocalin-like domain-containing protein</fullName>
    </submittedName>
</protein>
<organism evidence="3 4">
    <name type="scientific">Chryseobacterium vrystaatense</name>
    <dbReference type="NCBI Taxonomy" id="307480"/>
    <lineage>
        <taxon>Bacteria</taxon>
        <taxon>Pseudomonadati</taxon>
        <taxon>Bacteroidota</taxon>
        <taxon>Flavobacteriia</taxon>
        <taxon>Flavobacteriales</taxon>
        <taxon>Weeksellaceae</taxon>
        <taxon>Chryseobacterium group</taxon>
        <taxon>Chryseobacterium</taxon>
    </lineage>
</organism>
<evidence type="ECO:0000313" key="3">
    <source>
        <dbReference type="EMBL" id="SHG01316.1"/>
    </source>
</evidence>